<organism evidence="1 2">
    <name type="scientific">Protopolystoma xenopodis</name>
    <dbReference type="NCBI Taxonomy" id="117903"/>
    <lineage>
        <taxon>Eukaryota</taxon>
        <taxon>Metazoa</taxon>
        <taxon>Spiralia</taxon>
        <taxon>Lophotrochozoa</taxon>
        <taxon>Platyhelminthes</taxon>
        <taxon>Monogenea</taxon>
        <taxon>Polyopisthocotylea</taxon>
        <taxon>Polystomatidea</taxon>
        <taxon>Polystomatidae</taxon>
        <taxon>Protopolystoma</taxon>
    </lineage>
</organism>
<proteinExistence type="predicted"/>
<comment type="caution">
    <text evidence="1">The sequence shown here is derived from an EMBL/GenBank/DDBJ whole genome shotgun (WGS) entry which is preliminary data.</text>
</comment>
<protein>
    <submittedName>
        <fullName evidence="1">Uncharacterized protein</fullName>
    </submittedName>
</protein>
<dbReference type="Proteomes" id="UP000784294">
    <property type="component" value="Unassembled WGS sequence"/>
</dbReference>
<name>A0A3S5FF62_9PLAT</name>
<reference evidence="1" key="1">
    <citation type="submission" date="2018-11" db="EMBL/GenBank/DDBJ databases">
        <authorList>
            <consortium name="Pathogen Informatics"/>
        </authorList>
    </citation>
    <scope>NUCLEOTIDE SEQUENCE</scope>
</reference>
<accession>A0A3S5FF62</accession>
<dbReference type="AlphaFoldDB" id="A0A3S5FF62"/>
<evidence type="ECO:0000313" key="2">
    <source>
        <dbReference type="Proteomes" id="UP000784294"/>
    </source>
</evidence>
<dbReference type="EMBL" id="CAAALY010105739">
    <property type="protein sequence ID" value="VEL29738.1"/>
    <property type="molecule type" value="Genomic_DNA"/>
</dbReference>
<sequence>MFALDHSHHVLFTPHRRDLSHHLPYASQQEHTISVQLASILTAPRQGQERKRFVIPIAESLDEWIGNINSKAA</sequence>
<evidence type="ECO:0000313" key="1">
    <source>
        <dbReference type="EMBL" id="VEL29738.1"/>
    </source>
</evidence>
<gene>
    <name evidence="1" type="ORF">PXEA_LOCUS23178</name>
</gene>
<keyword evidence="2" id="KW-1185">Reference proteome</keyword>